<evidence type="ECO:0000256" key="2">
    <source>
        <dbReference type="ARBA" id="ARBA00022475"/>
    </source>
</evidence>
<dbReference type="PANTHER" id="PTHR33908">
    <property type="entry name" value="MANNOSYLTRANSFERASE YKCB-RELATED"/>
    <property type="match status" value="1"/>
</dbReference>
<keyword evidence="7 8" id="KW-0472">Membrane</keyword>
<organism evidence="10 11">
    <name type="scientific">Candidatus Gottesmanbacteria bacterium GW2011_GWB1_44_11c</name>
    <dbReference type="NCBI Taxonomy" id="1618447"/>
    <lineage>
        <taxon>Bacteria</taxon>
        <taxon>Candidatus Gottesmaniibacteriota</taxon>
    </lineage>
</organism>
<evidence type="ECO:0000256" key="6">
    <source>
        <dbReference type="ARBA" id="ARBA00022989"/>
    </source>
</evidence>
<dbReference type="AlphaFoldDB" id="A0A0G1GI82"/>
<evidence type="ECO:0000313" key="11">
    <source>
        <dbReference type="Proteomes" id="UP000034617"/>
    </source>
</evidence>
<dbReference type="GO" id="GO:0009103">
    <property type="term" value="P:lipopolysaccharide biosynthetic process"/>
    <property type="evidence" value="ECO:0007669"/>
    <property type="project" value="UniProtKB-ARBA"/>
</dbReference>
<name>A0A0G1GI82_9BACT</name>
<dbReference type="GO" id="GO:0016763">
    <property type="term" value="F:pentosyltransferase activity"/>
    <property type="evidence" value="ECO:0007669"/>
    <property type="project" value="TreeGrafter"/>
</dbReference>
<evidence type="ECO:0000256" key="5">
    <source>
        <dbReference type="ARBA" id="ARBA00022692"/>
    </source>
</evidence>
<comment type="subcellular location">
    <subcellularLocation>
        <location evidence="1">Cell membrane</location>
        <topology evidence="1">Multi-pass membrane protein</topology>
    </subcellularLocation>
</comment>
<keyword evidence="6 8" id="KW-1133">Transmembrane helix</keyword>
<keyword evidence="2" id="KW-1003">Cell membrane</keyword>
<evidence type="ECO:0000259" key="9">
    <source>
        <dbReference type="Pfam" id="PF13231"/>
    </source>
</evidence>
<dbReference type="PANTHER" id="PTHR33908:SF11">
    <property type="entry name" value="MEMBRANE PROTEIN"/>
    <property type="match status" value="1"/>
</dbReference>
<feature type="domain" description="Glycosyltransferase RgtA/B/C/D-like" evidence="9">
    <location>
        <begin position="70"/>
        <end position="225"/>
    </location>
</feature>
<feature type="transmembrane region" description="Helical" evidence="8">
    <location>
        <begin position="7"/>
        <end position="24"/>
    </location>
</feature>
<keyword evidence="3" id="KW-0328">Glycosyltransferase</keyword>
<comment type="caution">
    <text evidence="10">The sequence shown here is derived from an EMBL/GenBank/DDBJ whole genome shotgun (WGS) entry which is preliminary data.</text>
</comment>
<feature type="transmembrane region" description="Helical" evidence="8">
    <location>
        <begin position="361"/>
        <end position="380"/>
    </location>
</feature>
<reference evidence="10 11" key="1">
    <citation type="journal article" date="2015" name="Nature">
        <title>rRNA introns, odd ribosomes, and small enigmatic genomes across a large radiation of phyla.</title>
        <authorList>
            <person name="Brown C.T."/>
            <person name="Hug L.A."/>
            <person name="Thomas B.C."/>
            <person name="Sharon I."/>
            <person name="Castelle C.J."/>
            <person name="Singh A."/>
            <person name="Wilkins M.J."/>
            <person name="Williams K.H."/>
            <person name="Banfield J.F."/>
        </authorList>
    </citation>
    <scope>NUCLEOTIDE SEQUENCE [LARGE SCALE GENOMIC DNA]</scope>
</reference>
<feature type="transmembrane region" description="Helical" evidence="8">
    <location>
        <begin position="88"/>
        <end position="109"/>
    </location>
</feature>
<accession>A0A0G1GI82</accession>
<dbReference type="InterPro" id="IPR050297">
    <property type="entry name" value="LipidA_mod_glycosyltrf_83"/>
</dbReference>
<feature type="transmembrane region" description="Helical" evidence="8">
    <location>
        <begin position="305"/>
        <end position="327"/>
    </location>
</feature>
<dbReference type="Proteomes" id="UP000034617">
    <property type="component" value="Unassembled WGS sequence"/>
</dbReference>
<keyword evidence="5 8" id="KW-0812">Transmembrane</keyword>
<dbReference type="EMBL" id="LCHM01000069">
    <property type="protein sequence ID" value="KKT34636.1"/>
    <property type="molecule type" value="Genomic_DNA"/>
</dbReference>
<dbReference type="Pfam" id="PF13231">
    <property type="entry name" value="PMT_2"/>
    <property type="match status" value="1"/>
</dbReference>
<feature type="transmembrane region" description="Helical" evidence="8">
    <location>
        <begin position="386"/>
        <end position="407"/>
    </location>
</feature>
<evidence type="ECO:0000256" key="8">
    <source>
        <dbReference type="SAM" id="Phobius"/>
    </source>
</evidence>
<protein>
    <recommendedName>
        <fullName evidence="9">Glycosyltransferase RgtA/B/C/D-like domain-containing protein</fullName>
    </recommendedName>
</protein>
<feature type="transmembrane region" description="Helical" evidence="8">
    <location>
        <begin position="116"/>
        <end position="136"/>
    </location>
</feature>
<feature type="transmembrane region" description="Helical" evidence="8">
    <location>
        <begin position="172"/>
        <end position="196"/>
    </location>
</feature>
<sequence>MKKIIPIVFFLIVFLASFLRLYHLEEVPPGVNRDEASIGYTAYSLLVTGKDEYSKVFPISFQSFGDWKLPVYVYETVLSVALFGLTPFAVRIPSALAGILLVILVYFLVKELFNDKILALVAMLFTAISPWSIHLSRVESESNTAVLLVTASVLFFLYSFKKRHWLMTPSAVLLALSFGTYAGDYIFTTFLALGLFVIYRKKIVNQRFGKTAVIIFILLSSSIWWKTTGANVVKVSGIGIFSDPSIVNTEIEIPRNEHAGVGGKIAHLFHNKAVYGLGRFGENYANAFSPDFLFIRGGGNHAHNILNFGNMYLIDAPFLLLGLIYLISRKKNASVYLVLWWFFIAPLAPSITKDAPHTNRMFAIFPILPLVTAYGALWVIRTFRGFVRYGVFAAIIVLYCFTGGLYLDRYYVHFPYEESQHWGVVYERLNTLLSQKQFMDKKIVMEGPGDSPYIYFLFYSKYDPALFQKQAIRYPITPEGFVHVKAFGRYEFRTIDWLQDPNLNNTLIVARTANIPTKIKKLFTRTNILLPSGDPIYSIIEATDTIRIPPDTLPALQNAPENME</sequence>
<evidence type="ECO:0000313" key="10">
    <source>
        <dbReference type="EMBL" id="KKT34636.1"/>
    </source>
</evidence>
<evidence type="ECO:0000256" key="4">
    <source>
        <dbReference type="ARBA" id="ARBA00022679"/>
    </source>
</evidence>
<evidence type="ECO:0000256" key="7">
    <source>
        <dbReference type="ARBA" id="ARBA00023136"/>
    </source>
</evidence>
<feature type="transmembrane region" description="Helical" evidence="8">
    <location>
        <begin position="333"/>
        <end position="349"/>
    </location>
</feature>
<feature type="transmembrane region" description="Helical" evidence="8">
    <location>
        <begin position="142"/>
        <end position="160"/>
    </location>
</feature>
<dbReference type="GO" id="GO:0005886">
    <property type="term" value="C:plasma membrane"/>
    <property type="evidence" value="ECO:0007669"/>
    <property type="project" value="UniProtKB-SubCell"/>
</dbReference>
<dbReference type="InterPro" id="IPR038731">
    <property type="entry name" value="RgtA/B/C-like"/>
</dbReference>
<keyword evidence="4" id="KW-0808">Transferase</keyword>
<gene>
    <name evidence="10" type="ORF">UW22_C0069G0010</name>
</gene>
<evidence type="ECO:0000256" key="1">
    <source>
        <dbReference type="ARBA" id="ARBA00004651"/>
    </source>
</evidence>
<proteinExistence type="predicted"/>
<evidence type="ECO:0000256" key="3">
    <source>
        <dbReference type="ARBA" id="ARBA00022676"/>
    </source>
</evidence>